<dbReference type="AlphaFoldDB" id="A0A849AK97"/>
<dbReference type="InterPro" id="IPR022764">
    <property type="entry name" value="Peptidase_S54_rhomboid_dom"/>
</dbReference>
<keyword evidence="3 5" id="KW-1133">Transmembrane helix</keyword>
<dbReference type="Pfam" id="PF01694">
    <property type="entry name" value="Rhomboid"/>
    <property type="match status" value="1"/>
</dbReference>
<gene>
    <name evidence="7" type="ORF">HKD39_16330</name>
</gene>
<keyword evidence="4 5" id="KW-0472">Membrane</keyword>
<keyword evidence="7" id="KW-0378">Hydrolase</keyword>
<evidence type="ECO:0000313" key="8">
    <source>
        <dbReference type="Proteomes" id="UP000562984"/>
    </source>
</evidence>
<evidence type="ECO:0000256" key="4">
    <source>
        <dbReference type="ARBA" id="ARBA00023136"/>
    </source>
</evidence>
<sequence>MSAPTPGPVGSSGGNQFNLPALNVPSVPAATPQGNAPKKKNSLLPEKVRPALFTIGGLALLMVIAQLVNSFSNDWLNRQFGLVSRHVSGLDGVIFAPLLHANWQHLLSNLVPLLIFGLLLFVGGVRQFVVVTVLVWVLSGLGLWLIGPSNTLTVGASGLIFGWLAYLLARGIFTRNFGQIAIGLVLLVLYGGMFFTGIITTAFRDAFGATNISWQGHLLGALAGVLAAFLVAKADGPRRKQVAA</sequence>
<feature type="transmembrane region" description="Helical" evidence="5">
    <location>
        <begin position="152"/>
        <end position="169"/>
    </location>
</feature>
<name>A0A849AK97_9ACTN</name>
<feature type="transmembrane region" description="Helical" evidence="5">
    <location>
        <begin position="48"/>
        <end position="68"/>
    </location>
</feature>
<dbReference type="InterPro" id="IPR035952">
    <property type="entry name" value="Rhomboid-like_sf"/>
</dbReference>
<keyword evidence="8" id="KW-1185">Reference proteome</keyword>
<comment type="caution">
    <text evidence="7">The sequence shown here is derived from an EMBL/GenBank/DDBJ whole genome shotgun (WGS) entry which is preliminary data.</text>
</comment>
<dbReference type="RefSeq" id="WP_171200940.1">
    <property type="nucleotide sequence ID" value="NZ_JABEND010000011.1"/>
</dbReference>
<organism evidence="7 8">
    <name type="scientific">Nakamurella aerolata</name>
    <dbReference type="NCBI Taxonomy" id="1656892"/>
    <lineage>
        <taxon>Bacteria</taxon>
        <taxon>Bacillati</taxon>
        <taxon>Actinomycetota</taxon>
        <taxon>Actinomycetes</taxon>
        <taxon>Nakamurellales</taxon>
        <taxon>Nakamurellaceae</taxon>
        <taxon>Nakamurella</taxon>
    </lineage>
</organism>
<feature type="transmembrane region" description="Helical" evidence="5">
    <location>
        <begin position="181"/>
        <end position="202"/>
    </location>
</feature>
<dbReference type="Gene3D" id="1.20.1540.10">
    <property type="entry name" value="Rhomboid-like"/>
    <property type="match status" value="1"/>
</dbReference>
<feature type="transmembrane region" description="Helical" evidence="5">
    <location>
        <begin position="214"/>
        <end position="232"/>
    </location>
</feature>
<keyword evidence="7" id="KW-0645">Protease</keyword>
<proteinExistence type="predicted"/>
<dbReference type="PANTHER" id="PTHR43066">
    <property type="entry name" value="RHOMBOID-RELATED PROTEIN"/>
    <property type="match status" value="1"/>
</dbReference>
<protein>
    <submittedName>
        <fullName evidence="7">Rhomboid family intramembrane serine protease</fullName>
    </submittedName>
</protein>
<dbReference type="SUPFAM" id="SSF144091">
    <property type="entry name" value="Rhomboid-like"/>
    <property type="match status" value="1"/>
</dbReference>
<keyword evidence="2 5" id="KW-0812">Transmembrane</keyword>
<evidence type="ECO:0000256" key="5">
    <source>
        <dbReference type="SAM" id="Phobius"/>
    </source>
</evidence>
<reference evidence="7 8" key="1">
    <citation type="submission" date="2020-05" db="EMBL/GenBank/DDBJ databases">
        <title>Nakamurella sp. DB0629 isolated from air conditioner.</title>
        <authorList>
            <person name="Kim D.H."/>
            <person name="Kim D.-U."/>
        </authorList>
    </citation>
    <scope>NUCLEOTIDE SEQUENCE [LARGE SCALE GENOMIC DNA]</scope>
    <source>
        <strain evidence="7 8">DB0629</strain>
    </source>
</reference>
<evidence type="ECO:0000256" key="1">
    <source>
        <dbReference type="ARBA" id="ARBA00004141"/>
    </source>
</evidence>
<feature type="transmembrane region" description="Helical" evidence="5">
    <location>
        <begin position="103"/>
        <end position="121"/>
    </location>
</feature>
<comment type="subcellular location">
    <subcellularLocation>
        <location evidence="1">Membrane</location>
        <topology evidence="1">Multi-pass membrane protein</topology>
    </subcellularLocation>
</comment>
<evidence type="ECO:0000313" key="7">
    <source>
        <dbReference type="EMBL" id="NNG37242.1"/>
    </source>
</evidence>
<feature type="domain" description="Peptidase S54 rhomboid" evidence="6">
    <location>
        <begin position="93"/>
        <end position="233"/>
    </location>
</feature>
<feature type="transmembrane region" description="Helical" evidence="5">
    <location>
        <begin position="128"/>
        <end position="146"/>
    </location>
</feature>
<evidence type="ECO:0000256" key="2">
    <source>
        <dbReference type="ARBA" id="ARBA00022692"/>
    </source>
</evidence>
<accession>A0A849AK97</accession>
<dbReference type="GO" id="GO:0006508">
    <property type="term" value="P:proteolysis"/>
    <property type="evidence" value="ECO:0007669"/>
    <property type="project" value="UniProtKB-KW"/>
</dbReference>
<dbReference type="GO" id="GO:0016020">
    <property type="term" value="C:membrane"/>
    <property type="evidence" value="ECO:0007669"/>
    <property type="project" value="UniProtKB-SubCell"/>
</dbReference>
<dbReference type="Proteomes" id="UP000562984">
    <property type="component" value="Unassembled WGS sequence"/>
</dbReference>
<dbReference type="EMBL" id="JABEND010000011">
    <property type="protein sequence ID" value="NNG37242.1"/>
    <property type="molecule type" value="Genomic_DNA"/>
</dbReference>
<evidence type="ECO:0000256" key="3">
    <source>
        <dbReference type="ARBA" id="ARBA00022989"/>
    </source>
</evidence>
<evidence type="ECO:0000259" key="6">
    <source>
        <dbReference type="Pfam" id="PF01694"/>
    </source>
</evidence>
<dbReference type="GO" id="GO:0004252">
    <property type="term" value="F:serine-type endopeptidase activity"/>
    <property type="evidence" value="ECO:0007669"/>
    <property type="project" value="InterPro"/>
</dbReference>